<dbReference type="PANTHER" id="PTHR42973:SF9">
    <property type="entry name" value="FAD-BINDING PCMH-TYPE DOMAIN-CONTAINING PROTEIN-RELATED"/>
    <property type="match status" value="1"/>
</dbReference>
<dbReference type="InterPro" id="IPR050416">
    <property type="entry name" value="FAD-linked_Oxidoreductase"/>
</dbReference>
<dbReference type="InterPro" id="IPR036318">
    <property type="entry name" value="FAD-bd_PCMH-like_sf"/>
</dbReference>
<accession>A0A177AFT1</accession>
<dbReference type="Gene3D" id="3.40.462.20">
    <property type="match status" value="1"/>
</dbReference>
<feature type="domain" description="FAD-binding PCMH-type" evidence="6">
    <location>
        <begin position="94"/>
        <end position="263"/>
    </location>
</feature>
<evidence type="ECO:0000256" key="5">
    <source>
        <dbReference type="ARBA" id="ARBA00023002"/>
    </source>
</evidence>
<dbReference type="Pfam" id="PF01565">
    <property type="entry name" value="FAD_binding_4"/>
    <property type="match status" value="1"/>
</dbReference>
<dbReference type="GO" id="GO:0071949">
    <property type="term" value="F:FAD binding"/>
    <property type="evidence" value="ECO:0007669"/>
    <property type="project" value="InterPro"/>
</dbReference>
<evidence type="ECO:0000256" key="3">
    <source>
        <dbReference type="ARBA" id="ARBA00022630"/>
    </source>
</evidence>
<protein>
    <recommendedName>
        <fullName evidence="6">FAD-binding PCMH-type domain-containing protein</fullName>
    </recommendedName>
</protein>
<keyword evidence="5" id="KW-0560">Oxidoreductase</keyword>
<gene>
    <name evidence="7" type="ORF">VC83_02959</name>
</gene>
<dbReference type="OrthoDB" id="9996127at2759"/>
<sequence>MAHLLLIPVFTRNHVAVCRFLPIPVPMFQLRLSLAAHVACTAVVARPDVSFSGLDARRGVDFTQLASNLSPSAQIYLPTSDGFNSLVARWSNLSMPVANVVVVPATENDVVQTVKFANSKYLPFLTTNGVHGSITTLGQMTNGIEISLKLLNRIKIAKDGQTVTIGGGVMSKNVTDTLWAAGKQTVTGTCECVGYLGPALGGGHGWLQGHHGLISDQFVSMRVVKANGGIMTVDKNSSVFWAMKGAGHNFGIVTSVVSKIYDIRHRNYALETITFSGDKVEAVYELANQMWLTNGTIPEDLNNWSYWFFDPTLDTKPVIVMYLIQEGVDAVDPAYTKPFHDLGPIFAQPTSGTYLDLAKWTGISLSDRACQITGHANPRFPIYLKSYNTTAQRQVYDLFTQATTNASTPFSNALFMFEGYATQGVKAISDDATAYAYRSDNLLVAPLLTYKPNGKALDDQAFKLGNQMRQVLYQGSGQTSLNTYVNYAYGDETPKAWYGADKWRQDRLLSLKKDYDPKGRFSFYAPIAYGGDFQSFVLR</sequence>
<dbReference type="PANTHER" id="PTHR42973">
    <property type="entry name" value="BINDING OXIDOREDUCTASE, PUTATIVE (AFU_ORTHOLOGUE AFUA_1G17690)-RELATED"/>
    <property type="match status" value="1"/>
</dbReference>
<dbReference type="GeneID" id="36286036"/>
<dbReference type="AlphaFoldDB" id="A0A177AFT1"/>
<evidence type="ECO:0000313" key="7">
    <source>
        <dbReference type="EMBL" id="OAF60014.1"/>
    </source>
</evidence>
<name>A0A177AFT1_9PEZI</name>
<dbReference type="InterPro" id="IPR016166">
    <property type="entry name" value="FAD-bd_PCMH"/>
</dbReference>
<dbReference type="eggNOG" id="ENOG502SJ3M">
    <property type="taxonomic scope" value="Eukaryota"/>
</dbReference>
<dbReference type="GO" id="GO:0016491">
    <property type="term" value="F:oxidoreductase activity"/>
    <property type="evidence" value="ECO:0007669"/>
    <property type="project" value="UniProtKB-KW"/>
</dbReference>
<keyword evidence="4" id="KW-0274">FAD</keyword>
<dbReference type="PROSITE" id="PS51387">
    <property type="entry name" value="FAD_PCMH"/>
    <property type="match status" value="1"/>
</dbReference>
<keyword evidence="3" id="KW-0285">Flavoprotein</keyword>
<evidence type="ECO:0000256" key="4">
    <source>
        <dbReference type="ARBA" id="ARBA00022827"/>
    </source>
</evidence>
<evidence type="ECO:0000259" key="6">
    <source>
        <dbReference type="PROSITE" id="PS51387"/>
    </source>
</evidence>
<dbReference type="VEuPathDB" id="FungiDB:GMDG_07491"/>
<organism evidence="7">
    <name type="scientific">Pseudogymnoascus destructans</name>
    <dbReference type="NCBI Taxonomy" id="655981"/>
    <lineage>
        <taxon>Eukaryota</taxon>
        <taxon>Fungi</taxon>
        <taxon>Dikarya</taxon>
        <taxon>Ascomycota</taxon>
        <taxon>Pezizomycotina</taxon>
        <taxon>Leotiomycetes</taxon>
        <taxon>Thelebolales</taxon>
        <taxon>Thelebolaceae</taxon>
        <taxon>Pseudogymnoascus</taxon>
    </lineage>
</organism>
<comment type="similarity">
    <text evidence="2">Belongs to the oxygen-dependent FAD-linked oxidoreductase family.</text>
</comment>
<dbReference type="EMBL" id="KV441392">
    <property type="protein sequence ID" value="OAF60014.1"/>
    <property type="molecule type" value="Genomic_DNA"/>
</dbReference>
<dbReference type="SUPFAM" id="SSF56176">
    <property type="entry name" value="FAD-binding/transporter-associated domain-like"/>
    <property type="match status" value="1"/>
</dbReference>
<evidence type="ECO:0000256" key="2">
    <source>
        <dbReference type="ARBA" id="ARBA00005466"/>
    </source>
</evidence>
<dbReference type="InterPro" id="IPR016169">
    <property type="entry name" value="FAD-bd_PCMH_sub2"/>
</dbReference>
<evidence type="ECO:0000256" key="1">
    <source>
        <dbReference type="ARBA" id="ARBA00001974"/>
    </source>
</evidence>
<dbReference type="RefSeq" id="XP_024325296.1">
    <property type="nucleotide sequence ID" value="XM_024466609.1"/>
</dbReference>
<reference evidence="7" key="1">
    <citation type="submission" date="2016-03" db="EMBL/GenBank/DDBJ databases">
        <title>Updated assembly of Pseudogymnoascus destructans, the fungus causing white-nose syndrome of bats.</title>
        <authorList>
            <person name="Palmer J.M."/>
            <person name="Drees K.P."/>
            <person name="Foster J.T."/>
            <person name="Lindner D.L."/>
        </authorList>
    </citation>
    <scope>NUCLEOTIDE SEQUENCE [LARGE SCALE GENOMIC DNA]</scope>
    <source>
        <strain evidence="7">20631-21</strain>
    </source>
</reference>
<dbReference type="Proteomes" id="UP000077154">
    <property type="component" value="Unassembled WGS sequence"/>
</dbReference>
<dbReference type="InterPro" id="IPR006094">
    <property type="entry name" value="Oxid_FAD_bind_N"/>
</dbReference>
<proteinExistence type="inferred from homology"/>
<dbReference type="Gene3D" id="3.30.465.10">
    <property type="match status" value="1"/>
</dbReference>
<comment type="cofactor">
    <cofactor evidence="1">
        <name>FAD</name>
        <dbReference type="ChEBI" id="CHEBI:57692"/>
    </cofactor>
</comment>